<accession>A0A4V1Q735</accession>
<protein>
    <submittedName>
        <fullName evidence="6">UTP--glucose-1-phosphate uridylyltransferase</fullName>
    </submittedName>
</protein>
<reference evidence="6 7" key="1">
    <citation type="submission" date="2018-01" db="EMBL/GenBank/DDBJ databases">
        <title>Lactibacter flavus gen. nov., sp. nov., a novel bacterium of the family Propionibacteriaceae isolated from raw milk and dairy products.</title>
        <authorList>
            <person name="Wenning M."/>
            <person name="Breitenwieser F."/>
            <person name="Huptas C."/>
            <person name="von Neubeck M."/>
            <person name="Busse H.-J."/>
            <person name="Scherer S."/>
        </authorList>
    </citation>
    <scope>NUCLEOTIDE SEQUENCE [LARGE SCALE GENOMIC DNA]</scope>
    <source>
        <strain evidence="6 7">VG341</strain>
    </source>
</reference>
<feature type="binding site" evidence="5">
    <location>
        <position position="91"/>
    </location>
    <ligand>
        <name>UTP</name>
        <dbReference type="ChEBI" id="CHEBI:46398"/>
    </ligand>
</feature>
<feature type="binding site" evidence="5">
    <location>
        <position position="184"/>
    </location>
    <ligand>
        <name>UTP</name>
        <dbReference type="ChEBI" id="CHEBI:46398"/>
    </ligand>
</feature>
<dbReference type="PIRSF" id="PIRSF000806">
    <property type="entry name" value="UDPGP"/>
    <property type="match status" value="1"/>
</dbReference>
<organism evidence="6 7">
    <name type="scientific">Propioniciclava flava</name>
    <dbReference type="NCBI Taxonomy" id="2072026"/>
    <lineage>
        <taxon>Bacteria</taxon>
        <taxon>Bacillati</taxon>
        <taxon>Actinomycetota</taxon>
        <taxon>Actinomycetes</taxon>
        <taxon>Propionibacteriales</taxon>
        <taxon>Propionibacteriaceae</taxon>
        <taxon>Propioniciclava</taxon>
    </lineage>
</organism>
<keyword evidence="3 6" id="KW-0548">Nucleotidyltransferase</keyword>
<gene>
    <name evidence="6" type="ORF">C1706_12890</name>
</gene>
<evidence type="ECO:0000256" key="3">
    <source>
        <dbReference type="ARBA" id="ARBA00022695"/>
    </source>
</evidence>
<dbReference type="Pfam" id="PF01704">
    <property type="entry name" value="UDPGP"/>
    <property type="match status" value="1"/>
</dbReference>
<dbReference type="RefSeq" id="WP_075893341.1">
    <property type="nucleotide sequence ID" value="NZ_PPCV01000011.1"/>
</dbReference>
<dbReference type="EMBL" id="PPCV01000011">
    <property type="protein sequence ID" value="RXW31208.1"/>
    <property type="molecule type" value="Genomic_DNA"/>
</dbReference>
<evidence type="ECO:0000256" key="2">
    <source>
        <dbReference type="ARBA" id="ARBA00022679"/>
    </source>
</evidence>
<sequence>MTDIGLTQARDKMHAAGVGAAAIRVFESHYANLADGAGGYVREADIEPLLEVDMASDVDIDRREAEDALDRTAILKLNGGLGTSMGLAKAKNLLEVRDGLTFLDIIARQVLAARQRHGVRLPLLFMNSFRTDADTRRALEAYPQLAVPGLPLCFLQNQEPKLRVDDLTPIDWPRDPSLEWCPPGHGDVYTALDDSGILDLLLERGYEYLFLSNGDNLGATPDALLAGWFAQSSAPYAAELCTRTANDRKGGHLAIRRRDGQLVLRDTAQTAPEEMDFFTDEHRHPYFHTNNLWVHLPVLKRTLQERTGVLGLPLIRNEKTVDPADPTSPAVIQMETAMGAAIEVFPGASAIGVDRNRFLPVKTTNELLLLRSDLFSLDEDHHLTARGPIPEIRLDNHYKIVQDFDRRIPYPLGLLGARSLTVLGDVSFGQGVTVRGHARIDTAEPMLVPDHAVLGDPA</sequence>
<comment type="similarity">
    <text evidence="1">Belongs to the UDPGP type 1 family.</text>
</comment>
<dbReference type="SUPFAM" id="SSF53448">
    <property type="entry name" value="Nucleotide-diphospho-sugar transferases"/>
    <property type="match status" value="1"/>
</dbReference>
<dbReference type="OrthoDB" id="9804758at2"/>
<proteinExistence type="inferred from homology"/>
<evidence type="ECO:0000256" key="4">
    <source>
        <dbReference type="PIRSR" id="PIRSR000806-1"/>
    </source>
</evidence>
<dbReference type="InterPro" id="IPR016267">
    <property type="entry name" value="UDPGP_trans"/>
</dbReference>
<dbReference type="Gene3D" id="2.160.10.10">
    <property type="entry name" value="Hexapeptide repeat proteins"/>
    <property type="match status" value="1"/>
</dbReference>
<dbReference type="AlphaFoldDB" id="A0A4V1Q735"/>
<feature type="binding site" evidence="5">
    <location>
        <position position="362"/>
    </location>
    <ligand>
        <name>UTP</name>
        <dbReference type="ChEBI" id="CHEBI:46398"/>
    </ligand>
</feature>
<dbReference type="GO" id="GO:0006011">
    <property type="term" value="P:UDP-alpha-D-glucose metabolic process"/>
    <property type="evidence" value="ECO:0007669"/>
    <property type="project" value="InterPro"/>
</dbReference>
<dbReference type="InterPro" id="IPR002618">
    <property type="entry name" value="UDPGP_fam"/>
</dbReference>
<dbReference type="GO" id="GO:0003983">
    <property type="term" value="F:UTP:glucose-1-phosphate uridylyltransferase activity"/>
    <property type="evidence" value="ECO:0007669"/>
    <property type="project" value="InterPro"/>
</dbReference>
<dbReference type="CDD" id="cd00897">
    <property type="entry name" value="UGPase_euk"/>
    <property type="match status" value="1"/>
</dbReference>
<feature type="binding site" evidence="4">
    <location>
        <position position="185"/>
    </location>
    <ligand>
        <name>substrate</name>
    </ligand>
</feature>
<dbReference type="PANTHER" id="PTHR43511">
    <property type="match status" value="1"/>
</dbReference>
<evidence type="ECO:0000256" key="1">
    <source>
        <dbReference type="ARBA" id="ARBA00010401"/>
    </source>
</evidence>
<feature type="binding site" evidence="5">
    <location>
        <position position="156"/>
    </location>
    <ligand>
        <name>UTP</name>
        <dbReference type="ChEBI" id="CHEBI:46398"/>
    </ligand>
</feature>
<keyword evidence="7" id="KW-1185">Reference proteome</keyword>
<dbReference type="InterPro" id="IPR029044">
    <property type="entry name" value="Nucleotide-diphossugar_trans"/>
</dbReference>
<keyword evidence="2 6" id="KW-0808">Transferase</keyword>
<comment type="caution">
    <text evidence="6">The sequence shown here is derived from an EMBL/GenBank/DDBJ whole genome shotgun (WGS) entry which is preliminary data.</text>
</comment>
<evidence type="ECO:0000256" key="5">
    <source>
        <dbReference type="PIRSR" id="PIRSR000806-2"/>
    </source>
</evidence>
<name>A0A4V1Q735_9ACTN</name>
<evidence type="ECO:0000313" key="6">
    <source>
        <dbReference type="EMBL" id="RXW31208.1"/>
    </source>
</evidence>
<feature type="binding site" evidence="5">
    <location>
        <position position="215"/>
    </location>
    <ligand>
        <name>UTP</name>
        <dbReference type="ChEBI" id="CHEBI:46398"/>
    </ligand>
</feature>
<dbReference type="Gene3D" id="3.90.550.10">
    <property type="entry name" value="Spore Coat Polysaccharide Biosynthesis Protein SpsA, Chain A"/>
    <property type="match status" value="1"/>
</dbReference>
<dbReference type="Proteomes" id="UP000290624">
    <property type="component" value="Unassembled WGS sequence"/>
</dbReference>
<evidence type="ECO:0000313" key="7">
    <source>
        <dbReference type="Proteomes" id="UP000290624"/>
    </source>
</evidence>